<gene>
    <name evidence="1" type="ORF">AS033_14005</name>
    <name evidence="2" type="ORF">SZL87_15760</name>
</gene>
<dbReference type="EMBL" id="LNQL01000006">
    <property type="protein sequence ID" value="KSU47774.1"/>
    <property type="molecule type" value="Genomic_DNA"/>
</dbReference>
<evidence type="ECO:0000313" key="2">
    <source>
        <dbReference type="EMBL" id="MEI4463882.1"/>
    </source>
</evidence>
<proteinExistence type="predicted"/>
<dbReference type="Proteomes" id="UP001387110">
    <property type="component" value="Unassembled WGS sequence"/>
</dbReference>
<evidence type="ECO:0000313" key="1">
    <source>
        <dbReference type="EMBL" id="KSU47774.1"/>
    </source>
</evidence>
<dbReference type="OrthoDB" id="9894406at2"/>
<evidence type="ECO:0000313" key="3">
    <source>
        <dbReference type="Proteomes" id="UP000053797"/>
    </source>
</evidence>
<reference evidence="1 3" key="1">
    <citation type="journal article" date="2015" name="Int. J. Syst. Evol. Microbiol.">
        <title>Exiguobacterium enclense sp. nov., isolated from sediment.</title>
        <authorList>
            <person name="Dastager S.G."/>
            <person name="Mawlankar R."/>
            <person name="Sonalkar V.V."/>
            <person name="Thorat M.N."/>
            <person name="Mual P."/>
            <person name="Verma A."/>
            <person name="Krishnamurthi S."/>
            <person name="Tang S.K."/>
            <person name="Li W.J."/>
        </authorList>
    </citation>
    <scope>NUCLEOTIDE SEQUENCE [LARGE SCALE GENOMIC DNA]</scope>
    <source>
        <strain evidence="1 3">NIO-1109</strain>
    </source>
</reference>
<organism evidence="1 3">
    <name type="scientific">Exiguobacterium indicum</name>
    <dbReference type="NCBI Taxonomy" id="296995"/>
    <lineage>
        <taxon>Bacteria</taxon>
        <taxon>Bacillati</taxon>
        <taxon>Bacillota</taxon>
        <taxon>Bacilli</taxon>
        <taxon>Bacillales</taxon>
        <taxon>Bacillales Family XII. Incertae Sedis</taxon>
        <taxon>Exiguobacterium</taxon>
    </lineage>
</organism>
<evidence type="ECO:0000313" key="4">
    <source>
        <dbReference type="Proteomes" id="UP001387110"/>
    </source>
</evidence>
<keyword evidence="4" id="KW-1185">Reference proteome</keyword>
<accession>A0A0V8GBY6</accession>
<comment type="caution">
    <text evidence="1">The sequence shown here is derived from an EMBL/GenBank/DDBJ whole genome shotgun (WGS) entry which is preliminary data.</text>
</comment>
<dbReference type="AlphaFoldDB" id="A0A0V8GBY6"/>
<dbReference type="Proteomes" id="UP000053797">
    <property type="component" value="Unassembled WGS sequence"/>
</dbReference>
<sequence>MKKVGMNVLVASLLLGGLLFYLDVRYDERFEQHVSTKVETYVEKKYGPARVVSLHSAYDDKHRDKEKRYKIAVKVRGQGLQKEEYLLYRLQDDRVVEVGTTTSLPKRN</sequence>
<dbReference type="RefSeq" id="WP_058265799.1">
    <property type="nucleotide sequence ID" value="NZ_JBAWKY010000007.1"/>
</dbReference>
<reference evidence="2 4" key="2">
    <citation type="submission" date="2023-12" db="EMBL/GenBank/DDBJ databases">
        <authorList>
            <person name="Easwaran N."/>
            <person name="Lazarus H.P.S."/>
        </authorList>
    </citation>
    <scope>NUCLEOTIDE SEQUENCE [LARGE SCALE GENOMIC DNA]</scope>
    <source>
        <strain evidence="2 4">VIT-2023</strain>
    </source>
</reference>
<name>A0A0V8GBY6_9BACL</name>
<protein>
    <submittedName>
        <fullName evidence="1">Uncharacterized protein</fullName>
    </submittedName>
</protein>
<dbReference type="EMBL" id="JBAWKY010000007">
    <property type="protein sequence ID" value="MEI4463882.1"/>
    <property type="molecule type" value="Genomic_DNA"/>
</dbReference>